<evidence type="ECO:0000313" key="3">
    <source>
        <dbReference type="Proteomes" id="UP000828390"/>
    </source>
</evidence>
<evidence type="ECO:0000256" key="1">
    <source>
        <dbReference type="SAM" id="MobiDB-lite"/>
    </source>
</evidence>
<keyword evidence="3" id="KW-1185">Reference proteome</keyword>
<comment type="caution">
    <text evidence="2">The sequence shown here is derived from an EMBL/GenBank/DDBJ whole genome shotgun (WGS) entry which is preliminary data.</text>
</comment>
<name>A0A9D4HXH7_DREPO</name>
<evidence type="ECO:0000313" key="2">
    <source>
        <dbReference type="EMBL" id="KAH3736432.1"/>
    </source>
</evidence>
<proteinExistence type="predicted"/>
<sequence length="102" mass="12163">MFVRHVQCRWLTLVPYIQRILRNCLSIKNKILTPEQTYKQAKEREKELVKKQQERKKKLNEKENDVKLQEKSLSEDLKKANELMDEAHGRLAAAIKAKDFKN</sequence>
<dbReference type="EMBL" id="JAIWYP010000011">
    <property type="protein sequence ID" value="KAH3736432.1"/>
    <property type="molecule type" value="Genomic_DNA"/>
</dbReference>
<organism evidence="2 3">
    <name type="scientific">Dreissena polymorpha</name>
    <name type="common">Zebra mussel</name>
    <name type="synonym">Mytilus polymorpha</name>
    <dbReference type="NCBI Taxonomy" id="45954"/>
    <lineage>
        <taxon>Eukaryota</taxon>
        <taxon>Metazoa</taxon>
        <taxon>Spiralia</taxon>
        <taxon>Lophotrochozoa</taxon>
        <taxon>Mollusca</taxon>
        <taxon>Bivalvia</taxon>
        <taxon>Autobranchia</taxon>
        <taxon>Heteroconchia</taxon>
        <taxon>Euheterodonta</taxon>
        <taxon>Imparidentia</taxon>
        <taxon>Neoheterodontei</taxon>
        <taxon>Myida</taxon>
        <taxon>Dreissenoidea</taxon>
        <taxon>Dreissenidae</taxon>
        <taxon>Dreissena</taxon>
    </lineage>
</organism>
<dbReference type="Proteomes" id="UP000828390">
    <property type="component" value="Unassembled WGS sequence"/>
</dbReference>
<accession>A0A9D4HXH7</accession>
<dbReference type="AlphaFoldDB" id="A0A9D4HXH7"/>
<protein>
    <submittedName>
        <fullName evidence="2">Uncharacterized protein</fullName>
    </submittedName>
</protein>
<gene>
    <name evidence="2" type="ORF">DPMN_042995</name>
</gene>
<feature type="region of interest" description="Disordered" evidence="1">
    <location>
        <begin position="42"/>
        <end position="67"/>
    </location>
</feature>
<reference evidence="2" key="2">
    <citation type="submission" date="2020-11" db="EMBL/GenBank/DDBJ databases">
        <authorList>
            <person name="McCartney M.A."/>
            <person name="Auch B."/>
            <person name="Kono T."/>
            <person name="Mallez S."/>
            <person name="Becker A."/>
            <person name="Gohl D.M."/>
            <person name="Silverstein K.A.T."/>
            <person name="Koren S."/>
            <person name="Bechman K.B."/>
            <person name="Herman A."/>
            <person name="Abrahante J.E."/>
            <person name="Garbe J."/>
        </authorList>
    </citation>
    <scope>NUCLEOTIDE SEQUENCE</scope>
    <source>
        <strain evidence="2">Duluth1</strain>
        <tissue evidence="2">Whole animal</tissue>
    </source>
</reference>
<feature type="compositionally biased region" description="Basic and acidic residues" evidence="1">
    <location>
        <begin position="42"/>
        <end position="52"/>
    </location>
</feature>
<reference evidence="2" key="1">
    <citation type="journal article" date="2019" name="bioRxiv">
        <title>The Genome of the Zebra Mussel, Dreissena polymorpha: A Resource for Invasive Species Research.</title>
        <authorList>
            <person name="McCartney M.A."/>
            <person name="Auch B."/>
            <person name="Kono T."/>
            <person name="Mallez S."/>
            <person name="Zhang Y."/>
            <person name="Obille A."/>
            <person name="Becker A."/>
            <person name="Abrahante J.E."/>
            <person name="Garbe J."/>
            <person name="Badalamenti J.P."/>
            <person name="Herman A."/>
            <person name="Mangelson H."/>
            <person name="Liachko I."/>
            <person name="Sullivan S."/>
            <person name="Sone E.D."/>
            <person name="Koren S."/>
            <person name="Silverstein K.A.T."/>
            <person name="Beckman K.B."/>
            <person name="Gohl D.M."/>
        </authorList>
    </citation>
    <scope>NUCLEOTIDE SEQUENCE</scope>
    <source>
        <strain evidence="2">Duluth1</strain>
        <tissue evidence="2">Whole animal</tissue>
    </source>
</reference>